<gene>
    <name evidence="2" type="ORF">HNP98_001227</name>
</gene>
<sequence length="426" mass="46941">MRLLLLFGLVLAVPCAARAQGTPTPNRLDGSGVPAAPVVVNAGPVSVGETTVDVLSSYYQQNGDHGAVEGGIGTQHLTDVSPTIVLNVPLDSVARITANIGFDYYASASTDRIDQVLSSPSAHDVRVHLDLGYSRTLQDKRTIVGIGGGASKEYDYQSFNLVGSWARASRDGNRELSVAGQVYLDQVTLIRPVELRTGGGNQQHGSGSDNRQSYNLSVVYSQVLSKRLQVAVSTELVSQRGLLSTPFHRVYFYDSSPALGTPGQLGTAKTEVLPRLRNKYPVGLRLNYYATDLVQFRGFYRFYNDNFGIQAHTFELETPVKLTQFFTVYPFYRYHTQTAADYFAPYLEHSVADEYYTSDYDLAAFSAQKLGLGFRYAPLYGLGRFKVPLGHRVAKFKSIDLRYGHYWQTTGLTANIVGVDFSFVMP</sequence>
<name>A0ABX2FPS3_9BACT</name>
<evidence type="ECO:0000256" key="1">
    <source>
        <dbReference type="SAM" id="SignalP"/>
    </source>
</evidence>
<keyword evidence="3" id="KW-1185">Reference proteome</keyword>
<reference evidence="2 3" key="1">
    <citation type="submission" date="2020-05" db="EMBL/GenBank/DDBJ databases">
        <title>Genomic Encyclopedia of Type Strains, Phase IV (KMG-V): Genome sequencing to study the core and pangenomes of soil and plant-associated prokaryotes.</title>
        <authorList>
            <person name="Whitman W."/>
        </authorList>
    </citation>
    <scope>NUCLEOTIDE SEQUENCE [LARGE SCALE GENOMIC DNA]</scope>
    <source>
        <strain evidence="2 3">9A</strain>
    </source>
</reference>
<comment type="caution">
    <text evidence="2">The sequence shown here is derived from an EMBL/GenBank/DDBJ whole genome shotgun (WGS) entry which is preliminary data.</text>
</comment>
<feature type="signal peptide" evidence="1">
    <location>
        <begin position="1"/>
        <end position="19"/>
    </location>
</feature>
<dbReference type="RefSeq" id="WP_173809149.1">
    <property type="nucleotide sequence ID" value="NZ_JABSNP010000004.1"/>
</dbReference>
<dbReference type="InterPro" id="IPR021953">
    <property type="entry name" value="DUF3570"/>
</dbReference>
<feature type="chain" id="PRO_5045342954" description="DUF3570 domain-containing protein" evidence="1">
    <location>
        <begin position="20"/>
        <end position="426"/>
    </location>
</feature>
<protein>
    <recommendedName>
        <fullName evidence="4">DUF3570 domain-containing protein</fullName>
    </recommendedName>
</protein>
<proteinExistence type="predicted"/>
<accession>A0ABX2FPS3</accession>
<evidence type="ECO:0000313" key="2">
    <source>
        <dbReference type="EMBL" id="NRT18410.1"/>
    </source>
</evidence>
<keyword evidence="1" id="KW-0732">Signal</keyword>
<evidence type="ECO:0000313" key="3">
    <source>
        <dbReference type="Proteomes" id="UP000779507"/>
    </source>
</evidence>
<dbReference type="Proteomes" id="UP000779507">
    <property type="component" value="Unassembled WGS sequence"/>
</dbReference>
<dbReference type="EMBL" id="JABSNP010000004">
    <property type="protein sequence ID" value="NRT18410.1"/>
    <property type="molecule type" value="Genomic_DNA"/>
</dbReference>
<evidence type="ECO:0008006" key="4">
    <source>
        <dbReference type="Google" id="ProtNLM"/>
    </source>
</evidence>
<organism evidence="2 3">
    <name type="scientific">Hymenobacter caeli</name>
    <dbReference type="NCBI Taxonomy" id="2735894"/>
    <lineage>
        <taxon>Bacteria</taxon>
        <taxon>Pseudomonadati</taxon>
        <taxon>Bacteroidota</taxon>
        <taxon>Cytophagia</taxon>
        <taxon>Cytophagales</taxon>
        <taxon>Hymenobacteraceae</taxon>
        <taxon>Hymenobacter</taxon>
    </lineage>
</organism>
<dbReference type="Pfam" id="PF12094">
    <property type="entry name" value="DUF3570"/>
    <property type="match status" value="1"/>
</dbReference>